<feature type="non-terminal residue" evidence="1">
    <location>
        <position position="1"/>
    </location>
</feature>
<protein>
    <submittedName>
        <fullName evidence="1">Uncharacterized protein</fullName>
    </submittedName>
</protein>
<comment type="caution">
    <text evidence="1">The sequence shown here is derived from an EMBL/GenBank/DDBJ whole genome shotgun (WGS) entry which is preliminary data.</text>
</comment>
<sequence length="81" mass="9679">IKRLRFGELGIKMINTTIEEKKEEIIDALEGKKTFNIEVDKKMIRVKLDDNKKSLRKFLLQFHLSSKQGRKMLIKKYAKRE</sequence>
<gene>
    <name evidence="1" type="ORF">LCGC14_3156120</name>
</gene>
<organism evidence="1">
    <name type="scientific">marine sediment metagenome</name>
    <dbReference type="NCBI Taxonomy" id="412755"/>
    <lineage>
        <taxon>unclassified sequences</taxon>
        <taxon>metagenomes</taxon>
        <taxon>ecological metagenomes</taxon>
    </lineage>
</organism>
<dbReference type="EMBL" id="LAZR01069623">
    <property type="protein sequence ID" value="KKK47345.1"/>
    <property type="molecule type" value="Genomic_DNA"/>
</dbReference>
<name>A0A0F8WGP7_9ZZZZ</name>
<dbReference type="AlphaFoldDB" id="A0A0F8WGP7"/>
<evidence type="ECO:0000313" key="1">
    <source>
        <dbReference type="EMBL" id="KKK47345.1"/>
    </source>
</evidence>
<reference evidence="1" key="1">
    <citation type="journal article" date="2015" name="Nature">
        <title>Complex archaea that bridge the gap between prokaryotes and eukaryotes.</title>
        <authorList>
            <person name="Spang A."/>
            <person name="Saw J.H."/>
            <person name="Jorgensen S.L."/>
            <person name="Zaremba-Niedzwiedzka K."/>
            <person name="Martijn J."/>
            <person name="Lind A.E."/>
            <person name="van Eijk R."/>
            <person name="Schleper C."/>
            <person name="Guy L."/>
            <person name="Ettema T.J."/>
        </authorList>
    </citation>
    <scope>NUCLEOTIDE SEQUENCE</scope>
</reference>
<proteinExistence type="predicted"/>
<accession>A0A0F8WGP7</accession>